<accession>A0A1T1D010</accession>
<reference evidence="2 3" key="1">
    <citation type="submission" date="2017-02" db="EMBL/GenBank/DDBJ databases">
        <title>Draft Genome Sequences of 'Candidatus Synechococcus spongiarum', Cyanobacterial Symbionts of the Mediterranean Sponge Aplysina aerophoba from two locations.</title>
        <authorList>
            <person name="Slaby B.M."/>
            <person name="Hentschel U."/>
        </authorList>
    </citation>
    <scope>NUCLEOTIDE SEQUENCE [LARGE SCALE GENOMIC DNA]</scope>
    <source>
        <strain evidence="2">LMB bulk15M</strain>
    </source>
</reference>
<comment type="caution">
    <text evidence="2">The sequence shown here is derived from an EMBL/GenBank/DDBJ whole genome shotgun (WGS) entry which is preliminary data.</text>
</comment>
<evidence type="ECO:0000256" key="1">
    <source>
        <dbReference type="SAM" id="Phobius"/>
    </source>
</evidence>
<keyword evidence="3" id="KW-1185">Reference proteome</keyword>
<feature type="transmembrane region" description="Helical" evidence="1">
    <location>
        <begin position="46"/>
        <end position="70"/>
    </location>
</feature>
<keyword evidence="1" id="KW-0812">Transmembrane</keyword>
<dbReference type="AlphaFoldDB" id="A0A1T1D010"/>
<evidence type="ECO:0000313" key="2">
    <source>
        <dbReference type="EMBL" id="OOV34209.1"/>
    </source>
</evidence>
<organism evidence="2 3">
    <name type="scientific">Candidatus Synechococcus spongiarum LMB bulk15M</name>
    <dbReference type="NCBI Taxonomy" id="1943582"/>
    <lineage>
        <taxon>Bacteria</taxon>
        <taxon>Bacillati</taxon>
        <taxon>Cyanobacteriota</taxon>
        <taxon>Cyanophyceae</taxon>
        <taxon>Synechococcales</taxon>
        <taxon>Synechococcaceae</taxon>
        <taxon>Synechococcus</taxon>
    </lineage>
</organism>
<evidence type="ECO:0000313" key="3">
    <source>
        <dbReference type="Proteomes" id="UP000242636"/>
    </source>
</evidence>
<protein>
    <submittedName>
        <fullName evidence="2">Uncharacterized protein</fullName>
    </submittedName>
</protein>
<sequence length="102" mass="11359">MTEKIGKHKAVTKIFANECKIGRVLHNIGQVLRNIPSQSRFALSNLAYVAAILSIVVGGPLLFAGLIKWVRRSCCQGHRSAWPGILLATEGRWQYSVRICRD</sequence>
<dbReference type="Proteomes" id="UP000242636">
    <property type="component" value="Unassembled WGS sequence"/>
</dbReference>
<keyword evidence="1" id="KW-1133">Transmembrane helix</keyword>
<dbReference type="EMBL" id="MWLD01000042">
    <property type="protein sequence ID" value="OOV34209.1"/>
    <property type="molecule type" value="Genomic_DNA"/>
</dbReference>
<proteinExistence type="predicted"/>
<name>A0A1T1D010_9SYNE</name>
<keyword evidence="1" id="KW-0472">Membrane</keyword>
<gene>
    <name evidence="2" type="ORF">BV61_03185</name>
</gene>